<dbReference type="Pfam" id="PF09084">
    <property type="entry name" value="NMT1"/>
    <property type="match status" value="1"/>
</dbReference>
<evidence type="ECO:0000256" key="1">
    <source>
        <dbReference type="ARBA" id="ARBA00004418"/>
    </source>
</evidence>
<dbReference type="GO" id="GO:0042597">
    <property type="term" value="C:periplasmic space"/>
    <property type="evidence" value="ECO:0007669"/>
    <property type="project" value="UniProtKB-SubCell"/>
</dbReference>
<dbReference type="Proteomes" id="UP000515934">
    <property type="component" value="Chromosome"/>
</dbReference>
<proteinExistence type="inferred from homology"/>
<protein>
    <recommendedName>
        <fullName evidence="6">Putative aliphatic sulfonates-binding protein</fullName>
    </recommendedName>
</protein>
<organism evidence="9 10">
    <name type="scientific">Leucobacter denitrificans</name>
    <dbReference type="NCBI Taxonomy" id="683042"/>
    <lineage>
        <taxon>Bacteria</taxon>
        <taxon>Bacillati</taxon>
        <taxon>Actinomycetota</taxon>
        <taxon>Actinomycetes</taxon>
        <taxon>Micrococcales</taxon>
        <taxon>Microbacteriaceae</taxon>
        <taxon>Leucobacter</taxon>
    </lineage>
</organism>
<dbReference type="SUPFAM" id="SSF53850">
    <property type="entry name" value="Periplasmic binding protein-like II"/>
    <property type="match status" value="1"/>
</dbReference>
<dbReference type="FunFam" id="3.40.190.10:FF:000050">
    <property type="entry name" value="Sulfonate ABC transporter substrate-binding protein"/>
    <property type="match status" value="1"/>
</dbReference>
<dbReference type="NCBIfam" id="TIGR01728">
    <property type="entry name" value="SsuA_fam"/>
    <property type="match status" value="1"/>
</dbReference>
<dbReference type="GO" id="GO:0016020">
    <property type="term" value="C:membrane"/>
    <property type="evidence" value="ECO:0007669"/>
    <property type="project" value="InterPro"/>
</dbReference>
<dbReference type="SMART" id="SM00062">
    <property type="entry name" value="PBPb"/>
    <property type="match status" value="1"/>
</dbReference>
<dbReference type="EMBL" id="CP060716">
    <property type="protein sequence ID" value="QNN63395.1"/>
    <property type="molecule type" value="Genomic_DNA"/>
</dbReference>
<dbReference type="PANTHER" id="PTHR30024:SF21">
    <property type="entry name" value="ABC TRANSPORTER SUBSTRATE-BINDING PROTEIN"/>
    <property type="match status" value="1"/>
</dbReference>
<accession>A0A7G9S6C0</accession>
<dbReference type="KEGG" id="ldn:H9L06_03485"/>
<name>A0A7G9S6C0_9MICO</name>
<evidence type="ECO:0000313" key="9">
    <source>
        <dbReference type="EMBL" id="QNN63395.1"/>
    </source>
</evidence>
<feature type="signal peptide" evidence="7">
    <location>
        <begin position="1"/>
        <end position="30"/>
    </location>
</feature>
<evidence type="ECO:0000256" key="5">
    <source>
        <dbReference type="ARBA" id="ARBA00055538"/>
    </source>
</evidence>
<evidence type="ECO:0000259" key="8">
    <source>
        <dbReference type="SMART" id="SM00062"/>
    </source>
</evidence>
<evidence type="ECO:0000256" key="2">
    <source>
        <dbReference type="ARBA" id="ARBA00010742"/>
    </source>
</evidence>
<dbReference type="PANTHER" id="PTHR30024">
    <property type="entry name" value="ALIPHATIC SULFONATES-BINDING PROTEIN-RELATED"/>
    <property type="match status" value="1"/>
</dbReference>
<feature type="domain" description="Solute-binding protein family 3/N-terminal" evidence="8">
    <location>
        <begin position="48"/>
        <end position="262"/>
    </location>
</feature>
<feature type="chain" id="PRO_5028945295" description="Putative aliphatic sulfonates-binding protein" evidence="7">
    <location>
        <begin position="31"/>
        <end position="343"/>
    </location>
</feature>
<reference evidence="9 10" key="1">
    <citation type="submission" date="2020-08" db="EMBL/GenBank/DDBJ databases">
        <title>Genome sequence of Leucobacter denitrificans KACC 14055T.</title>
        <authorList>
            <person name="Hyun D.-W."/>
            <person name="Bae J.-W."/>
        </authorList>
    </citation>
    <scope>NUCLEOTIDE SEQUENCE [LARGE SCALE GENOMIC DNA]</scope>
    <source>
        <strain evidence="9 10">KACC 14055</strain>
    </source>
</reference>
<dbReference type="RefSeq" id="WP_187555862.1">
    <property type="nucleotide sequence ID" value="NZ_CP060716.1"/>
</dbReference>
<dbReference type="InterPro" id="IPR001638">
    <property type="entry name" value="Solute-binding_3/MltF_N"/>
</dbReference>
<comment type="similarity">
    <text evidence="2">Belongs to the bacterial solute-binding protein SsuA/TauA family.</text>
</comment>
<evidence type="ECO:0000256" key="6">
    <source>
        <dbReference type="ARBA" id="ARBA00070228"/>
    </source>
</evidence>
<keyword evidence="10" id="KW-1185">Reference proteome</keyword>
<evidence type="ECO:0000256" key="7">
    <source>
        <dbReference type="SAM" id="SignalP"/>
    </source>
</evidence>
<dbReference type="InterPro" id="IPR015168">
    <property type="entry name" value="SsuA/THI5"/>
</dbReference>
<dbReference type="InterPro" id="IPR010067">
    <property type="entry name" value="ABC_SsuA_sub-bd"/>
</dbReference>
<evidence type="ECO:0000256" key="3">
    <source>
        <dbReference type="ARBA" id="ARBA00022448"/>
    </source>
</evidence>
<comment type="subcellular location">
    <subcellularLocation>
        <location evidence="1">Periplasm</location>
    </subcellularLocation>
</comment>
<evidence type="ECO:0000256" key="4">
    <source>
        <dbReference type="ARBA" id="ARBA00022729"/>
    </source>
</evidence>
<evidence type="ECO:0000313" key="10">
    <source>
        <dbReference type="Proteomes" id="UP000515934"/>
    </source>
</evidence>
<dbReference type="Gene3D" id="3.40.190.10">
    <property type="entry name" value="Periplasmic binding protein-like II"/>
    <property type="match status" value="2"/>
</dbReference>
<dbReference type="AlphaFoldDB" id="A0A7G9S6C0"/>
<comment type="function">
    <text evidence="5">Part of a binding-protein-dependent transport system for aliphatic sulfonates. Putative binding protein.</text>
</comment>
<gene>
    <name evidence="9" type="ORF">H9L06_03485</name>
</gene>
<sequence>MSITKKTTRSITATAVAGLLALSMAGCVQGEGGGSEAPAEGSEWSTNTLSIDWATYNPLSLVIKDQGLIEEALGDTVEVEWLQSAGSNKANEMLRSGSVDVGSTAGSAALFARANGSPIKVINIYSQPEWSAIVVDADSEITDVAQLKGQSVAATKGTDPYFFLLQALEEAGLTIDDVEVQNVQHADGWSLLAGGSVQAWSGLDPIMAGAEQDSGAKLIYRNVDFNTYGFLNATEDFIENHADVAQVVVDAYEEARAWAAENPDEVAQLLADAASIDIEVAKKVIAERSNLDVSGVPGQAQVDVLNAIAPIIAESGDVSGGQEALDKAISEIVFDEFALKATE</sequence>
<dbReference type="GO" id="GO:0042626">
    <property type="term" value="F:ATPase-coupled transmembrane transporter activity"/>
    <property type="evidence" value="ECO:0007669"/>
    <property type="project" value="InterPro"/>
</dbReference>
<keyword evidence="3" id="KW-0813">Transport</keyword>
<dbReference type="PROSITE" id="PS51257">
    <property type="entry name" value="PROKAR_LIPOPROTEIN"/>
    <property type="match status" value="1"/>
</dbReference>
<keyword evidence="4 7" id="KW-0732">Signal</keyword>